<keyword evidence="1" id="KW-1015">Disulfide bond</keyword>
<dbReference type="EMBL" id="GFPF01007547">
    <property type="protein sequence ID" value="MAA18693.1"/>
    <property type="molecule type" value="Transcribed_RNA"/>
</dbReference>
<dbReference type="PROSITE" id="PS51034">
    <property type="entry name" value="ZP_2"/>
    <property type="match status" value="1"/>
</dbReference>
<sequence length="425" mass="46194">MRRPSLLALVTLLVQVASQGSPRRARQGVSTTPADQASLLPSSPQGLAQVSKVAVRCTKKAMEVRVEFDAPFTGVVYSKGHFEQPECRHVQADATPGNSFEFVIRADRCGSSKVERKTKDGESYIENTIVVQNEPRIQEWSDSARRLRCSWDTNIDRTVSSSISVNQLEVQQARYAGSSAADSYMDVQLGRGPFSPPVTGLVRIGDTLTLVVYTLGADLDVLVKDCLAHDGDPRRAVQLTDARGCVAKPKLLGPWQKTRNTGATGASTIAFAYLKAFKFPDKVEVYLECNIEMCRRKCAEPCTKSKRSRRQLSNESSSTLHHVVEPARVARGIRVVAPEDLDPLQPSSAAPGWPSRAPSTGDVCLSLPGFVTALSAVLAILLSSCVLSALLYLRVRQLTSDHAPGGGKSKSVPPPEFVRKVRRVP</sequence>
<dbReference type="InterPro" id="IPR056953">
    <property type="entry name" value="CUT_N"/>
</dbReference>
<feature type="chain" id="PRO_5013053275" evidence="4">
    <location>
        <begin position="20"/>
        <end position="425"/>
    </location>
</feature>
<evidence type="ECO:0000256" key="1">
    <source>
        <dbReference type="ARBA" id="ARBA00023157"/>
    </source>
</evidence>
<dbReference type="SMART" id="SM00241">
    <property type="entry name" value="ZP"/>
    <property type="match status" value="1"/>
</dbReference>
<dbReference type="PANTHER" id="PTHR46560">
    <property type="entry name" value="CYPHER, ISOFORM B"/>
    <property type="match status" value="1"/>
</dbReference>
<dbReference type="AlphaFoldDB" id="A0A224YWM3"/>
<dbReference type="InterPro" id="IPR055355">
    <property type="entry name" value="ZP-C"/>
</dbReference>
<keyword evidence="3" id="KW-0472">Membrane</keyword>
<evidence type="ECO:0000256" key="4">
    <source>
        <dbReference type="SAM" id="SignalP"/>
    </source>
</evidence>
<keyword evidence="4" id="KW-0732">Signal</keyword>
<keyword evidence="3" id="KW-1133">Transmembrane helix</keyword>
<feature type="domain" description="ZP" evidence="5">
    <location>
        <begin position="56"/>
        <end position="309"/>
    </location>
</feature>
<feature type="compositionally biased region" description="Polar residues" evidence="2">
    <location>
        <begin position="28"/>
        <end position="43"/>
    </location>
</feature>
<evidence type="ECO:0000256" key="2">
    <source>
        <dbReference type="SAM" id="MobiDB-lite"/>
    </source>
</evidence>
<dbReference type="Pfam" id="PF25057">
    <property type="entry name" value="CUT_N"/>
    <property type="match status" value="1"/>
</dbReference>
<accession>A0A224YWM3</accession>
<reference evidence="6" key="1">
    <citation type="journal article" date="2017" name="Parasit. Vectors">
        <title>Sialotranscriptomics of Rhipicephalus zambeziensis reveals intricate expression profiles of secretory proteins and suggests tight temporal transcriptional regulation during blood-feeding.</title>
        <authorList>
            <person name="de Castro M.H."/>
            <person name="de Klerk D."/>
            <person name="Pienaar R."/>
            <person name="Rees D.J.G."/>
            <person name="Mans B.J."/>
        </authorList>
    </citation>
    <scope>NUCLEOTIDE SEQUENCE</scope>
    <source>
        <tissue evidence="6">Salivary glands</tissue>
    </source>
</reference>
<organism evidence="6">
    <name type="scientific">Rhipicephalus zambeziensis</name>
    <dbReference type="NCBI Taxonomy" id="60191"/>
    <lineage>
        <taxon>Eukaryota</taxon>
        <taxon>Metazoa</taxon>
        <taxon>Ecdysozoa</taxon>
        <taxon>Arthropoda</taxon>
        <taxon>Chelicerata</taxon>
        <taxon>Arachnida</taxon>
        <taxon>Acari</taxon>
        <taxon>Parasitiformes</taxon>
        <taxon>Ixodida</taxon>
        <taxon>Ixodoidea</taxon>
        <taxon>Ixodidae</taxon>
        <taxon>Rhipicephalinae</taxon>
        <taxon>Rhipicephalus</taxon>
        <taxon>Rhipicephalus</taxon>
    </lineage>
</organism>
<name>A0A224YWM3_9ACAR</name>
<feature type="transmembrane region" description="Helical" evidence="3">
    <location>
        <begin position="370"/>
        <end position="393"/>
    </location>
</feature>
<evidence type="ECO:0000313" key="6">
    <source>
        <dbReference type="EMBL" id="MAA18693.1"/>
    </source>
</evidence>
<dbReference type="InterPro" id="IPR001507">
    <property type="entry name" value="ZP_dom"/>
</dbReference>
<feature type="signal peptide" evidence="4">
    <location>
        <begin position="1"/>
        <end position="19"/>
    </location>
</feature>
<dbReference type="Gene3D" id="2.60.40.4100">
    <property type="entry name" value="Zona pellucida, ZP-C domain"/>
    <property type="match status" value="1"/>
</dbReference>
<keyword evidence="3" id="KW-0812">Transmembrane</keyword>
<feature type="region of interest" description="Disordered" evidence="2">
    <location>
        <begin position="21"/>
        <end position="43"/>
    </location>
</feature>
<feature type="region of interest" description="Disordered" evidence="2">
    <location>
        <begin position="401"/>
        <end position="425"/>
    </location>
</feature>
<dbReference type="PANTHER" id="PTHR46560:SF5">
    <property type="entry name" value="CYPHER, ISOFORM B"/>
    <property type="match status" value="1"/>
</dbReference>
<protein>
    <submittedName>
        <fullName evidence="6">EGF domain-containing protein</fullName>
    </submittedName>
</protein>
<dbReference type="Pfam" id="PF00100">
    <property type="entry name" value="Zona_pellucida"/>
    <property type="match status" value="1"/>
</dbReference>
<dbReference type="InterPro" id="IPR042235">
    <property type="entry name" value="ZP-C_dom"/>
</dbReference>
<evidence type="ECO:0000259" key="5">
    <source>
        <dbReference type="PROSITE" id="PS51034"/>
    </source>
</evidence>
<proteinExistence type="predicted"/>
<evidence type="ECO:0000256" key="3">
    <source>
        <dbReference type="SAM" id="Phobius"/>
    </source>
</evidence>